<feature type="transmembrane region" description="Helical" evidence="9">
    <location>
        <begin position="299"/>
        <end position="320"/>
    </location>
</feature>
<gene>
    <name evidence="10" type="ORF">F2Q68_00001086</name>
    <name evidence="11" type="ORF">F2Q70_00008054</name>
</gene>
<comment type="caution">
    <text evidence="11">The sequence shown here is derived from an EMBL/GenBank/DDBJ whole genome shotgun (WGS) entry which is preliminary data.</text>
</comment>
<evidence type="ECO:0000256" key="3">
    <source>
        <dbReference type="ARBA" id="ARBA00022448"/>
    </source>
</evidence>
<dbReference type="GO" id="GO:0035673">
    <property type="term" value="F:oligopeptide transmembrane transporter activity"/>
    <property type="evidence" value="ECO:0007669"/>
    <property type="project" value="InterPro"/>
</dbReference>
<dbReference type="Pfam" id="PF03169">
    <property type="entry name" value="OPT"/>
    <property type="match status" value="3"/>
</dbReference>
<organism evidence="11">
    <name type="scientific">Brassica cretica</name>
    <name type="common">Mustard</name>
    <dbReference type="NCBI Taxonomy" id="69181"/>
    <lineage>
        <taxon>Eukaryota</taxon>
        <taxon>Viridiplantae</taxon>
        <taxon>Streptophyta</taxon>
        <taxon>Embryophyta</taxon>
        <taxon>Tracheophyta</taxon>
        <taxon>Spermatophyta</taxon>
        <taxon>Magnoliopsida</taxon>
        <taxon>eudicotyledons</taxon>
        <taxon>Gunneridae</taxon>
        <taxon>Pentapetalae</taxon>
        <taxon>rosids</taxon>
        <taxon>malvids</taxon>
        <taxon>Brassicales</taxon>
        <taxon>Brassicaceae</taxon>
        <taxon>Brassiceae</taxon>
        <taxon>Brassica</taxon>
    </lineage>
</organism>
<evidence type="ECO:0000256" key="9">
    <source>
        <dbReference type="SAM" id="Phobius"/>
    </source>
</evidence>
<keyword evidence="4 9" id="KW-0812">Transmembrane</keyword>
<accession>A0A8S9LYK0</accession>
<keyword evidence="6" id="KW-0653">Protein transport</keyword>
<keyword evidence="3" id="KW-0813">Transport</keyword>
<feature type="transmembrane region" description="Helical" evidence="9">
    <location>
        <begin position="263"/>
        <end position="287"/>
    </location>
</feature>
<evidence type="ECO:0000256" key="6">
    <source>
        <dbReference type="ARBA" id="ARBA00022927"/>
    </source>
</evidence>
<evidence type="ECO:0000256" key="4">
    <source>
        <dbReference type="ARBA" id="ARBA00022692"/>
    </source>
</evidence>
<dbReference type="EMBL" id="QGKW02001660">
    <property type="protein sequence ID" value="KAF2579332.1"/>
    <property type="molecule type" value="Genomic_DNA"/>
</dbReference>
<dbReference type="GO" id="GO:0016020">
    <property type="term" value="C:membrane"/>
    <property type="evidence" value="ECO:0007669"/>
    <property type="project" value="UniProtKB-SubCell"/>
</dbReference>
<dbReference type="PANTHER" id="PTHR22601">
    <property type="entry name" value="ISP4 LIKE PROTEIN"/>
    <property type="match status" value="1"/>
</dbReference>
<keyword evidence="5" id="KW-0571">Peptide transport</keyword>
<evidence type="ECO:0000256" key="2">
    <source>
        <dbReference type="ARBA" id="ARBA00005484"/>
    </source>
</evidence>
<dbReference type="Proteomes" id="UP000712281">
    <property type="component" value="Unassembled WGS sequence"/>
</dbReference>
<comment type="subcellular location">
    <subcellularLocation>
        <location evidence="1">Membrane</location>
        <topology evidence="1">Multi-pass membrane protein</topology>
    </subcellularLocation>
</comment>
<keyword evidence="7 9" id="KW-1133">Transmembrane helix</keyword>
<keyword evidence="8 9" id="KW-0472">Membrane</keyword>
<sequence length="357" mass="40028">MRDMTEIRSELESESDLYANDEISIVPQVELTVPKTDDPDAPTVTFRMWVLGIAACVLLSFVNQFFWYRTNPLTISSVSAQIAVVPIGHLMAKVLPTRRFFQGTSHILSAVKLFYKRRLDFLPALLIMITTQAPGLNIITEYIIGYASPERPVANICFKTYGYISMSQSLTFLADLKLGAYMKIESRIFFVVGTLVAVLVYASTAWWLMAEIPNLCDTSLLPPGSQWTCPTDRVFFDASPQESFQRRNGSQTHMPVLIGATAIMPPATAVNFTSWLVMVFVSGHFVFKYKREWWQRYKYVLSGGMDAGTGFMSVLLFLALQRSDDIMLGWWGNSGEGFRAAKCPTARGVIVHGCPVF</sequence>
<feature type="transmembrane region" description="Helical" evidence="9">
    <location>
        <begin position="48"/>
        <end position="67"/>
    </location>
</feature>
<evidence type="ECO:0000256" key="5">
    <source>
        <dbReference type="ARBA" id="ARBA00022856"/>
    </source>
</evidence>
<evidence type="ECO:0000256" key="1">
    <source>
        <dbReference type="ARBA" id="ARBA00004141"/>
    </source>
</evidence>
<evidence type="ECO:0000313" key="10">
    <source>
        <dbReference type="EMBL" id="KAF2579332.1"/>
    </source>
</evidence>
<protein>
    <recommendedName>
        <fullName evidence="12">Oligopeptide transporter</fullName>
    </recommendedName>
</protein>
<name>A0A8S9LYK0_BRACR</name>
<evidence type="ECO:0000256" key="7">
    <source>
        <dbReference type="ARBA" id="ARBA00022989"/>
    </source>
</evidence>
<comment type="similarity">
    <text evidence="2">Belongs to the oligopeptide OPT transporter (TC 2.A.67.1) family.</text>
</comment>
<dbReference type="GO" id="GO:0015031">
    <property type="term" value="P:protein transport"/>
    <property type="evidence" value="ECO:0007669"/>
    <property type="project" value="UniProtKB-KW"/>
</dbReference>
<feature type="transmembrane region" description="Helical" evidence="9">
    <location>
        <begin position="188"/>
        <end position="209"/>
    </location>
</feature>
<evidence type="ECO:0000313" key="11">
    <source>
        <dbReference type="EMBL" id="KAF2610708.1"/>
    </source>
</evidence>
<dbReference type="InterPro" id="IPR004813">
    <property type="entry name" value="OPT"/>
</dbReference>
<evidence type="ECO:0000256" key="8">
    <source>
        <dbReference type="ARBA" id="ARBA00023136"/>
    </source>
</evidence>
<dbReference type="EMBL" id="QGKY02000089">
    <property type="protein sequence ID" value="KAF2610708.1"/>
    <property type="molecule type" value="Genomic_DNA"/>
</dbReference>
<dbReference type="AlphaFoldDB" id="A0A8S9LYK0"/>
<dbReference type="InterPro" id="IPR004648">
    <property type="entry name" value="Oligpept_transpt"/>
</dbReference>
<evidence type="ECO:0008006" key="12">
    <source>
        <dbReference type="Google" id="ProtNLM"/>
    </source>
</evidence>
<proteinExistence type="inferred from homology"/>
<reference evidence="11" key="1">
    <citation type="submission" date="2019-12" db="EMBL/GenBank/DDBJ databases">
        <title>Genome sequencing and annotation of Brassica cretica.</title>
        <authorList>
            <person name="Studholme D.J."/>
            <person name="Sarris P.F."/>
        </authorList>
    </citation>
    <scope>NUCLEOTIDE SEQUENCE</scope>
    <source>
        <strain evidence="10">PFS-001/15</strain>
        <strain evidence="11">PFS-102/07</strain>
        <tissue evidence="11">Leaf</tissue>
    </source>
</reference>